<comment type="caution">
    <text evidence="1">The sequence shown here is derived from an EMBL/GenBank/DDBJ whole genome shotgun (WGS) entry which is preliminary data.</text>
</comment>
<gene>
    <name evidence="1" type="ORF">VKT23_020340</name>
</gene>
<reference evidence="1 2" key="1">
    <citation type="submission" date="2024-01" db="EMBL/GenBank/DDBJ databases">
        <title>A draft genome for the cacao thread blight pathogen Marasmiellus scandens.</title>
        <authorList>
            <person name="Baruah I.K."/>
            <person name="Leung J."/>
            <person name="Bukari Y."/>
            <person name="Amoako-Attah I."/>
            <person name="Meinhardt L.W."/>
            <person name="Bailey B.A."/>
            <person name="Cohen S.P."/>
        </authorList>
    </citation>
    <scope>NUCLEOTIDE SEQUENCE [LARGE SCALE GENOMIC DNA]</scope>
    <source>
        <strain evidence="1 2">GH-19</strain>
    </source>
</reference>
<protein>
    <submittedName>
        <fullName evidence="1">Uncharacterized protein</fullName>
    </submittedName>
</protein>
<dbReference type="Proteomes" id="UP001498398">
    <property type="component" value="Unassembled WGS sequence"/>
</dbReference>
<accession>A0ABR1IJD3</accession>
<sequence length="121" mass="13359">MASIVTVSGRPVHAVLDLAIADAVLAPAFAYVAGISPHCQAASVTAQCADLECTVVTTFHVERVPRYRDSPGAQLVLGQQWYRIFSEWCQDNFLEPEIVLAIPNREFSQIDARRCNTAKRK</sequence>
<proteinExistence type="predicted"/>
<evidence type="ECO:0000313" key="2">
    <source>
        <dbReference type="Proteomes" id="UP001498398"/>
    </source>
</evidence>
<keyword evidence="2" id="KW-1185">Reference proteome</keyword>
<organism evidence="1 2">
    <name type="scientific">Marasmiellus scandens</name>
    <dbReference type="NCBI Taxonomy" id="2682957"/>
    <lineage>
        <taxon>Eukaryota</taxon>
        <taxon>Fungi</taxon>
        <taxon>Dikarya</taxon>
        <taxon>Basidiomycota</taxon>
        <taxon>Agaricomycotina</taxon>
        <taxon>Agaricomycetes</taxon>
        <taxon>Agaricomycetidae</taxon>
        <taxon>Agaricales</taxon>
        <taxon>Marasmiineae</taxon>
        <taxon>Omphalotaceae</taxon>
        <taxon>Marasmiellus</taxon>
    </lineage>
</organism>
<evidence type="ECO:0000313" key="1">
    <source>
        <dbReference type="EMBL" id="KAK7434210.1"/>
    </source>
</evidence>
<dbReference type="EMBL" id="JBANRG010000130">
    <property type="protein sequence ID" value="KAK7434210.1"/>
    <property type="molecule type" value="Genomic_DNA"/>
</dbReference>
<name>A0ABR1IJD3_9AGAR</name>